<feature type="transmembrane region" description="Helical" evidence="1">
    <location>
        <begin position="113"/>
        <end position="131"/>
    </location>
</feature>
<reference evidence="2 3" key="1">
    <citation type="submission" date="2023-09" db="EMBL/GenBank/DDBJ databases">
        <title>Microbacterium fusihabitans sp. nov., Microbacterium phycihabitans sp. nov., and Microbacterium cervinum sp. nov., isolated from dried seaweeds of beach.</title>
        <authorList>
            <person name="Lee S.D."/>
        </authorList>
    </citation>
    <scope>NUCLEOTIDE SEQUENCE [LARGE SCALE GENOMIC DNA]</scope>
    <source>
        <strain evidence="2 3">KSW2-21</strain>
    </source>
</reference>
<evidence type="ECO:0000313" key="3">
    <source>
        <dbReference type="Proteomes" id="UP001256673"/>
    </source>
</evidence>
<organism evidence="2 3">
    <name type="scientific">Microbacterium algihabitans</name>
    <dbReference type="NCBI Taxonomy" id="3075992"/>
    <lineage>
        <taxon>Bacteria</taxon>
        <taxon>Bacillati</taxon>
        <taxon>Actinomycetota</taxon>
        <taxon>Actinomycetes</taxon>
        <taxon>Micrococcales</taxon>
        <taxon>Microbacteriaceae</taxon>
        <taxon>Microbacterium</taxon>
    </lineage>
</organism>
<keyword evidence="3" id="KW-1185">Reference proteome</keyword>
<keyword evidence="1" id="KW-1133">Transmembrane helix</keyword>
<name>A0ABU3RVY3_9MICO</name>
<sequence>MNAHEQDSWITLPAPVAYDALVEPPYRDPKLKPDAQAVSAFAAALEVGNNASSFTVNLNQFSVEWGYAAVRLPSAAPALIVETTRARAETPLPALPEVGRSADVTRTTNGTSYGIAGGVFVVLAATAFLFVRR</sequence>
<dbReference type="Proteomes" id="UP001256673">
    <property type="component" value="Unassembled WGS sequence"/>
</dbReference>
<keyword evidence="1" id="KW-0812">Transmembrane</keyword>
<comment type="caution">
    <text evidence="2">The sequence shown here is derived from an EMBL/GenBank/DDBJ whole genome shotgun (WGS) entry which is preliminary data.</text>
</comment>
<proteinExistence type="predicted"/>
<protein>
    <recommendedName>
        <fullName evidence="4">LPXTG cell wall anchor domain-containing protein</fullName>
    </recommendedName>
</protein>
<dbReference type="EMBL" id="JAWDIU010000003">
    <property type="protein sequence ID" value="MDU0327043.1"/>
    <property type="molecule type" value="Genomic_DNA"/>
</dbReference>
<evidence type="ECO:0000256" key="1">
    <source>
        <dbReference type="SAM" id="Phobius"/>
    </source>
</evidence>
<dbReference type="RefSeq" id="WP_316001366.1">
    <property type="nucleotide sequence ID" value="NZ_JAWDIU010000003.1"/>
</dbReference>
<keyword evidence="1" id="KW-0472">Membrane</keyword>
<evidence type="ECO:0008006" key="4">
    <source>
        <dbReference type="Google" id="ProtNLM"/>
    </source>
</evidence>
<evidence type="ECO:0000313" key="2">
    <source>
        <dbReference type="EMBL" id="MDU0327043.1"/>
    </source>
</evidence>
<gene>
    <name evidence="2" type="ORF">RWH43_09780</name>
</gene>
<accession>A0ABU3RVY3</accession>